<dbReference type="NCBIfam" id="TIGR02227">
    <property type="entry name" value="sigpep_I_bact"/>
    <property type="match status" value="1"/>
</dbReference>
<dbReference type="PANTHER" id="PTHR43390:SF1">
    <property type="entry name" value="CHLOROPLAST PROCESSING PEPTIDASE"/>
    <property type="match status" value="1"/>
</dbReference>
<keyword evidence="8" id="KW-1185">Reference proteome</keyword>
<dbReference type="PANTHER" id="PTHR43390">
    <property type="entry name" value="SIGNAL PEPTIDASE I"/>
    <property type="match status" value="1"/>
</dbReference>
<feature type="transmembrane region" description="Helical" evidence="6">
    <location>
        <begin position="12"/>
        <end position="33"/>
    </location>
</feature>
<dbReference type="GO" id="GO:0004252">
    <property type="term" value="F:serine-type endopeptidase activity"/>
    <property type="evidence" value="ECO:0007669"/>
    <property type="project" value="InterPro"/>
</dbReference>
<dbReference type="RefSeq" id="WP_061840530.1">
    <property type="nucleotide sequence ID" value="NZ_BAABQP010000013.1"/>
</dbReference>
<accession>A0A2H6D7H6</accession>
<keyword evidence="5 6" id="KW-0378">Hydrolase</keyword>
<dbReference type="GeneID" id="64054170"/>
<dbReference type="InterPro" id="IPR000223">
    <property type="entry name" value="Pept_S26A_signal_pept_1"/>
</dbReference>
<dbReference type="EC" id="3.4.21.89" evidence="4 6"/>
<dbReference type="SUPFAM" id="SSF51306">
    <property type="entry name" value="LexA/Signal peptidase"/>
    <property type="match status" value="1"/>
</dbReference>
<dbReference type="InterPro" id="IPR019758">
    <property type="entry name" value="Pept_S26A_signal_pept_1_CS"/>
</dbReference>
<keyword evidence="6" id="KW-0645">Protease</keyword>
<keyword evidence="6" id="KW-0812">Transmembrane</keyword>
<sequence length="181" mass="20751">MNKERFFEWFWLIIKYSFAAGLLALLIRGFLLIPMPVQGSSMEDTVSQGDMVLVERLSSVKRFDVVVFNLPDGSTYVKRVIGLPGESVSYKDDQLYINDKKVAEPFLEDNLHSDDESAPYTHDFDFEELMGVKKLGKDSYFVIGDNRRLSKDSRSFGAISEDEILGTAHFVYYPLPHMKFI</sequence>
<comment type="caution">
    <text evidence="7">The sequence shown here is derived from an EMBL/GenBank/DDBJ whole genome shotgun (WGS) entry which is preliminary data.</text>
</comment>
<dbReference type="InterPro" id="IPR019757">
    <property type="entry name" value="Pept_S26A_signal_pept_1_Lys-AS"/>
</dbReference>
<dbReference type="PROSITE" id="PS00761">
    <property type="entry name" value="SPASE_I_3"/>
    <property type="match status" value="1"/>
</dbReference>
<comment type="similarity">
    <text evidence="3 6">Belongs to the peptidase S26 family.</text>
</comment>
<gene>
    <name evidence="7" type="ORF">TEHN7118_1369</name>
</gene>
<evidence type="ECO:0000256" key="6">
    <source>
        <dbReference type="RuleBase" id="RU362042"/>
    </source>
</evidence>
<dbReference type="CDD" id="cd06530">
    <property type="entry name" value="S26_SPase_I"/>
    <property type="match status" value="1"/>
</dbReference>
<dbReference type="Gene3D" id="2.10.109.10">
    <property type="entry name" value="Umud Fragment, subunit A"/>
    <property type="match status" value="1"/>
</dbReference>
<proteinExistence type="inferred from homology"/>
<dbReference type="GO" id="GO:0005886">
    <property type="term" value="C:plasma membrane"/>
    <property type="evidence" value="ECO:0007669"/>
    <property type="project" value="UniProtKB-SubCell"/>
</dbReference>
<dbReference type="Proteomes" id="UP000236214">
    <property type="component" value="Unassembled WGS sequence"/>
</dbReference>
<dbReference type="AlphaFoldDB" id="A0A2H6D7H6"/>
<dbReference type="GO" id="GO:0009003">
    <property type="term" value="F:signal peptidase activity"/>
    <property type="evidence" value="ECO:0007669"/>
    <property type="project" value="UniProtKB-EC"/>
</dbReference>
<dbReference type="PROSITE" id="PS00760">
    <property type="entry name" value="SPASE_I_2"/>
    <property type="match status" value="1"/>
</dbReference>
<evidence type="ECO:0000256" key="5">
    <source>
        <dbReference type="ARBA" id="ARBA00022801"/>
    </source>
</evidence>
<comment type="subcellular location">
    <subcellularLocation>
        <location evidence="2">Cell membrane</location>
        <topology evidence="2">Single-pass type II membrane protein</topology>
    </subcellularLocation>
    <subcellularLocation>
        <location evidence="6">Membrane</location>
        <topology evidence="6">Single-pass type II membrane protein</topology>
    </subcellularLocation>
</comment>
<dbReference type="PRINTS" id="PR00727">
    <property type="entry name" value="LEADERPTASE"/>
</dbReference>
<evidence type="ECO:0000256" key="4">
    <source>
        <dbReference type="ARBA" id="ARBA00013208"/>
    </source>
</evidence>
<name>A0A2H6D7H6_TETHA</name>
<dbReference type="Pfam" id="PF10502">
    <property type="entry name" value="Peptidase_S26"/>
    <property type="match status" value="1"/>
</dbReference>
<organism evidence="7 8">
    <name type="scientific">Tetragenococcus halophilus subsp. halophilus</name>
    <dbReference type="NCBI Taxonomy" id="1513897"/>
    <lineage>
        <taxon>Bacteria</taxon>
        <taxon>Bacillati</taxon>
        <taxon>Bacillota</taxon>
        <taxon>Bacilli</taxon>
        <taxon>Lactobacillales</taxon>
        <taxon>Enterococcaceae</taxon>
        <taxon>Tetragenococcus</taxon>
    </lineage>
</organism>
<dbReference type="InterPro" id="IPR036286">
    <property type="entry name" value="LexA/Signal_pep-like_sf"/>
</dbReference>
<evidence type="ECO:0000256" key="1">
    <source>
        <dbReference type="ARBA" id="ARBA00000677"/>
    </source>
</evidence>
<dbReference type="EMBL" id="BDEC01000056">
    <property type="protein sequence ID" value="GBD68563.1"/>
    <property type="molecule type" value="Genomic_DNA"/>
</dbReference>
<keyword evidence="6" id="KW-0472">Membrane</keyword>
<comment type="catalytic activity">
    <reaction evidence="1 6">
        <text>Cleavage of hydrophobic, N-terminal signal or leader sequences from secreted and periplasmic proteins.</text>
        <dbReference type="EC" id="3.4.21.89"/>
    </reaction>
</comment>
<protein>
    <recommendedName>
        <fullName evidence="4 6">Signal peptidase I</fullName>
        <ecNumber evidence="4 6">3.4.21.89</ecNumber>
    </recommendedName>
</protein>
<evidence type="ECO:0000313" key="8">
    <source>
        <dbReference type="Proteomes" id="UP000236214"/>
    </source>
</evidence>
<evidence type="ECO:0000256" key="3">
    <source>
        <dbReference type="ARBA" id="ARBA00009370"/>
    </source>
</evidence>
<reference evidence="7 8" key="1">
    <citation type="submission" date="2016-05" db="EMBL/GenBank/DDBJ databases">
        <title>Whole genome sequencing of Tetragenococcus halophilus subsp. halophilus NISL 7118.</title>
        <authorList>
            <person name="Shiwa Y."/>
            <person name="Nishimura I."/>
            <person name="Yoshikawa H."/>
            <person name="Koyama Y."/>
            <person name="Oguma T."/>
        </authorList>
    </citation>
    <scope>NUCLEOTIDE SEQUENCE [LARGE SCALE GENOMIC DNA]</scope>
    <source>
        <strain evidence="7 8">NISL 7118</strain>
    </source>
</reference>
<dbReference type="InterPro" id="IPR019533">
    <property type="entry name" value="Peptidase_S26"/>
</dbReference>
<dbReference type="GO" id="GO:0006465">
    <property type="term" value="P:signal peptide processing"/>
    <property type="evidence" value="ECO:0007669"/>
    <property type="project" value="InterPro"/>
</dbReference>
<keyword evidence="6" id="KW-1133">Transmembrane helix</keyword>
<evidence type="ECO:0000256" key="2">
    <source>
        <dbReference type="ARBA" id="ARBA00004401"/>
    </source>
</evidence>
<evidence type="ECO:0000313" key="7">
    <source>
        <dbReference type="EMBL" id="GBD68563.1"/>
    </source>
</evidence>